<proteinExistence type="predicted"/>
<feature type="compositionally biased region" description="Basic residues" evidence="1">
    <location>
        <begin position="29"/>
        <end position="41"/>
    </location>
</feature>
<evidence type="ECO:0000313" key="3">
    <source>
        <dbReference type="Proteomes" id="UP000835052"/>
    </source>
</evidence>
<reference evidence="2" key="1">
    <citation type="submission" date="2020-10" db="EMBL/GenBank/DDBJ databases">
        <authorList>
            <person name="Kikuchi T."/>
        </authorList>
    </citation>
    <scope>NUCLEOTIDE SEQUENCE</scope>
    <source>
        <strain evidence="2">NKZ352</strain>
    </source>
</reference>
<accession>A0A8S1H8X4</accession>
<dbReference type="AlphaFoldDB" id="A0A8S1H8X4"/>
<keyword evidence="3" id="KW-1185">Reference proteome</keyword>
<evidence type="ECO:0000256" key="1">
    <source>
        <dbReference type="SAM" id="MobiDB-lite"/>
    </source>
</evidence>
<sequence>MEEPFRKRKPAEQLHLFLIEQNQRSMNGKNRRPALRNKMGRCRSNTPERRNRCVAMNKESGSTVVLEKLSGTIARKKTSSREREHPNHSTDSSEKKTKMTVKRTPSDHQTTGASNQPPAAQSVVRSPDLPPTPDDLKKNQNK</sequence>
<name>A0A8S1H8X4_9PELO</name>
<gene>
    <name evidence="2" type="ORF">CAUJ_LOCUS5489</name>
</gene>
<dbReference type="Proteomes" id="UP000835052">
    <property type="component" value="Unassembled WGS sequence"/>
</dbReference>
<feature type="compositionally biased region" description="Basic and acidic residues" evidence="1">
    <location>
        <begin position="79"/>
        <end position="97"/>
    </location>
</feature>
<dbReference type="EMBL" id="CAJGYM010000011">
    <property type="protein sequence ID" value="CAD6189570.1"/>
    <property type="molecule type" value="Genomic_DNA"/>
</dbReference>
<feature type="compositionally biased region" description="Polar residues" evidence="1">
    <location>
        <begin position="107"/>
        <end position="119"/>
    </location>
</feature>
<comment type="caution">
    <text evidence="2">The sequence shown here is derived from an EMBL/GenBank/DDBJ whole genome shotgun (WGS) entry which is preliminary data.</text>
</comment>
<protein>
    <submittedName>
        <fullName evidence="2">Uncharacterized protein</fullName>
    </submittedName>
</protein>
<feature type="region of interest" description="Disordered" evidence="1">
    <location>
        <begin position="21"/>
        <end position="142"/>
    </location>
</feature>
<organism evidence="2 3">
    <name type="scientific">Caenorhabditis auriculariae</name>
    <dbReference type="NCBI Taxonomy" id="2777116"/>
    <lineage>
        <taxon>Eukaryota</taxon>
        <taxon>Metazoa</taxon>
        <taxon>Ecdysozoa</taxon>
        <taxon>Nematoda</taxon>
        <taxon>Chromadorea</taxon>
        <taxon>Rhabditida</taxon>
        <taxon>Rhabditina</taxon>
        <taxon>Rhabditomorpha</taxon>
        <taxon>Rhabditoidea</taxon>
        <taxon>Rhabditidae</taxon>
        <taxon>Peloderinae</taxon>
        <taxon>Caenorhabditis</taxon>
    </lineage>
</organism>
<evidence type="ECO:0000313" key="2">
    <source>
        <dbReference type="EMBL" id="CAD6189570.1"/>
    </source>
</evidence>